<sequence>MLNDLPKIDRQKLLFKQKLRTHLENRQNPCPLRNPALQLIHESPISENLETASVPIDINAKKSNETTRQWGSRLQKKYKEITSENYNQPKTLAECNRLYNDLMQIGPNAFSDFSEKLKESDFFSQIENTLIPERPENDAKAGSGPRTQAYREGKFIELEEIELQPIQESLVHKGKFLDLDKEVPWPVRFSDNKEHREQLMNLICEYELAEEVFWQCLFLDYLEEEINRKIEESIRFYKVKDKGKINWILKIANEGIAQTEFEAGMTEGRAQEILNTIDNNEYLIKVKFIRDNSSKSKYNFKIIDKYEFIRESKSISDKYIPGGLNVILIKKTNSRFWIEIDDKFLVRQVAAQSDVENLNSNAVIYGLYRI</sequence>
<proteinExistence type="predicted"/>
<dbReference type="AlphaFoldDB" id="A0A397ILJ8"/>
<gene>
    <name evidence="1" type="ORF">Glove_212g82</name>
</gene>
<dbReference type="EMBL" id="PQFF01000197">
    <property type="protein sequence ID" value="RHZ75702.1"/>
    <property type="molecule type" value="Genomic_DNA"/>
</dbReference>
<evidence type="ECO:0000313" key="1">
    <source>
        <dbReference type="EMBL" id="RHZ75702.1"/>
    </source>
</evidence>
<protein>
    <submittedName>
        <fullName evidence="1">Uncharacterized protein</fullName>
    </submittedName>
</protein>
<reference evidence="1 2" key="1">
    <citation type="submission" date="2018-08" db="EMBL/GenBank/DDBJ databases">
        <title>Genome and evolution of the arbuscular mycorrhizal fungus Diversispora epigaea (formerly Glomus versiforme) and its bacterial endosymbionts.</title>
        <authorList>
            <person name="Sun X."/>
            <person name="Fei Z."/>
            <person name="Harrison M."/>
        </authorList>
    </citation>
    <scope>NUCLEOTIDE SEQUENCE [LARGE SCALE GENOMIC DNA]</scope>
    <source>
        <strain evidence="1 2">IT104</strain>
    </source>
</reference>
<organism evidence="1 2">
    <name type="scientific">Diversispora epigaea</name>
    <dbReference type="NCBI Taxonomy" id="1348612"/>
    <lineage>
        <taxon>Eukaryota</taxon>
        <taxon>Fungi</taxon>
        <taxon>Fungi incertae sedis</taxon>
        <taxon>Mucoromycota</taxon>
        <taxon>Glomeromycotina</taxon>
        <taxon>Glomeromycetes</taxon>
        <taxon>Diversisporales</taxon>
        <taxon>Diversisporaceae</taxon>
        <taxon>Diversispora</taxon>
    </lineage>
</organism>
<keyword evidence="2" id="KW-1185">Reference proteome</keyword>
<name>A0A397ILJ8_9GLOM</name>
<accession>A0A397ILJ8</accession>
<dbReference type="Proteomes" id="UP000266861">
    <property type="component" value="Unassembled WGS sequence"/>
</dbReference>
<evidence type="ECO:0000313" key="2">
    <source>
        <dbReference type="Proteomes" id="UP000266861"/>
    </source>
</evidence>
<comment type="caution">
    <text evidence="1">The sequence shown here is derived from an EMBL/GenBank/DDBJ whole genome shotgun (WGS) entry which is preliminary data.</text>
</comment>